<comment type="similarity">
    <text evidence="1">Belongs to the sigma-70 factor family. ECF subfamily.</text>
</comment>
<protein>
    <submittedName>
        <fullName evidence="8">RNA polymerase sigma-70 factor (Sigma-E family)</fullName>
    </submittedName>
</protein>
<dbReference type="SUPFAM" id="SSF88946">
    <property type="entry name" value="Sigma2 domain of RNA polymerase sigma factors"/>
    <property type="match status" value="1"/>
</dbReference>
<dbReference type="InterPro" id="IPR007627">
    <property type="entry name" value="RNA_pol_sigma70_r2"/>
</dbReference>
<feature type="domain" description="RNA polymerase sigma-70 region 2" evidence="6">
    <location>
        <begin position="16"/>
        <end position="79"/>
    </location>
</feature>
<dbReference type="InterPro" id="IPR014325">
    <property type="entry name" value="RNA_pol_sigma-E_actinobac"/>
</dbReference>
<keyword evidence="2" id="KW-0805">Transcription regulation</keyword>
<keyword evidence="5" id="KW-0804">Transcription</keyword>
<evidence type="ECO:0000313" key="9">
    <source>
        <dbReference type="Proteomes" id="UP001240447"/>
    </source>
</evidence>
<dbReference type="PANTHER" id="PTHR43133:SF50">
    <property type="entry name" value="ECF RNA POLYMERASE SIGMA FACTOR SIGM"/>
    <property type="match status" value="1"/>
</dbReference>
<evidence type="ECO:0000256" key="1">
    <source>
        <dbReference type="ARBA" id="ARBA00010641"/>
    </source>
</evidence>
<evidence type="ECO:0000256" key="2">
    <source>
        <dbReference type="ARBA" id="ARBA00023015"/>
    </source>
</evidence>
<dbReference type="RefSeq" id="WP_068122501.1">
    <property type="nucleotide sequence ID" value="NZ_CCXJ01000600.1"/>
</dbReference>
<organism evidence="8 9">
    <name type="scientific">Nocardioides massiliensis</name>
    <dbReference type="NCBI Taxonomy" id="1325935"/>
    <lineage>
        <taxon>Bacteria</taxon>
        <taxon>Bacillati</taxon>
        <taxon>Actinomycetota</taxon>
        <taxon>Actinomycetes</taxon>
        <taxon>Propionibacteriales</taxon>
        <taxon>Nocardioidaceae</taxon>
        <taxon>Nocardioides</taxon>
    </lineage>
</organism>
<dbReference type="InterPro" id="IPR013325">
    <property type="entry name" value="RNA_pol_sigma_r2"/>
</dbReference>
<keyword evidence="4" id="KW-0238">DNA-binding</keyword>
<dbReference type="EMBL" id="JAUSQM010000001">
    <property type="protein sequence ID" value="MDP9823224.1"/>
    <property type="molecule type" value="Genomic_DNA"/>
</dbReference>
<feature type="domain" description="RNA polymerase sigma factor 70 region 4 type 2" evidence="7">
    <location>
        <begin position="108"/>
        <end position="158"/>
    </location>
</feature>
<dbReference type="Proteomes" id="UP001240447">
    <property type="component" value="Unassembled WGS sequence"/>
</dbReference>
<dbReference type="InterPro" id="IPR039425">
    <property type="entry name" value="RNA_pol_sigma-70-like"/>
</dbReference>
<keyword evidence="3" id="KW-0731">Sigma factor</keyword>
<dbReference type="PANTHER" id="PTHR43133">
    <property type="entry name" value="RNA POLYMERASE ECF-TYPE SIGMA FACTO"/>
    <property type="match status" value="1"/>
</dbReference>
<dbReference type="InterPro" id="IPR036388">
    <property type="entry name" value="WH-like_DNA-bd_sf"/>
</dbReference>
<name>A0ABT9NS26_9ACTN</name>
<dbReference type="Pfam" id="PF04542">
    <property type="entry name" value="Sigma70_r2"/>
    <property type="match status" value="1"/>
</dbReference>
<dbReference type="InterPro" id="IPR013249">
    <property type="entry name" value="RNA_pol_sigma70_r4_t2"/>
</dbReference>
<evidence type="ECO:0000256" key="5">
    <source>
        <dbReference type="ARBA" id="ARBA00023163"/>
    </source>
</evidence>
<evidence type="ECO:0000313" key="8">
    <source>
        <dbReference type="EMBL" id="MDP9823224.1"/>
    </source>
</evidence>
<proteinExistence type="inferred from homology"/>
<dbReference type="InterPro" id="IPR014284">
    <property type="entry name" value="RNA_pol_sigma-70_dom"/>
</dbReference>
<gene>
    <name evidence="8" type="ORF">J2S59_003033</name>
</gene>
<accession>A0ABT9NS26</accession>
<evidence type="ECO:0000256" key="3">
    <source>
        <dbReference type="ARBA" id="ARBA00023082"/>
    </source>
</evidence>
<evidence type="ECO:0000256" key="4">
    <source>
        <dbReference type="ARBA" id="ARBA00023125"/>
    </source>
</evidence>
<sequence>MAGRTRAGFEELVHGRSPALRRTAYLLVGDRGLADDLLQEALVKTYVAWPRLRDQGAAEAYCRKAIVTTAISWWRRRSWSERPTDELVENGVAVDGTATERADTRAWMWAELAKLPPRQRAAVVLRFYDDLSVAEVAAVLNCSEGTVKSQVHDALNKLRAALGPDARTAWDREVSAR</sequence>
<dbReference type="CDD" id="cd06171">
    <property type="entry name" value="Sigma70_r4"/>
    <property type="match status" value="1"/>
</dbReference>
<dbReference type="InterPro" id="IPR013324">
    <property type="entry name" value="RNA_pol_sigma_r3/r4-like"/>
</dbReference>
<evidence type="ECO:0000259" key="6">
    <source>
        <dbReference type="Pfam" id="PF04542"/>
    </source>
</evidence>
<dbReference type="Pfam" id="PF08281">
    <property type="entry name" value="Sigma70_r4_2"/>
    <property type="match status" value="1"/>
</dbReference>
<dbReference type="Gene3D" id="1.10.10.10">
    <property type="entry name" value="Winged helix-like DNA-binding domain superfamily/Winged helix DNA-binding domain"/>
    <property type="match status" value="1"/>
</dbReference>
<comment type="caution">
    <text evidence="8">The sequence shown here is derived from an EMBL/GenBank/DDBJ whole genome shotgun (WGS) entry which is preliminary data.</text>
</comment>
<dbReference type="SUPFAM" id="SSF88659">
    <property type="entry name" value="Sigma3 and sigma4 domains of RNA polymerase sigma factors"/>
    <property type="match status" value="1"/>
</dbReference>
<dbReference type="Gene3D" id="1.10.1740.10">
    <property type="match status" value="1"/>
</dbReference>
<dbReference type="NCBIfam" id="TIGR02983">
    <property type="entry name" value="SigE-fam_strep"/>
    <property type="match status" value="1"/>
</dbReference>
<evidence type="ECO:0000259" key="7">
    <source>
        <dbReference type="Pfam" id="PF08281"/>
    </source>
</evidence>
<reference evidence="8 9" key="1">
    <citation type="submission" date="2023-07" db="EMBL/GenBank/DDBJ databases">
        <title>Sequencing the genomes of 1000 actinobacteria strains.</title>
        <authorList>
            <person name="Klenk H.-P."/>
        </authorList>
    </citation>
    <scope>NUCLEOTIDE SEQUENCE [LARGE SCALE GENOMIC DNA]</scope>
    <source>
        <strain evidence="8 9">GD13</strain>
    </source>
</reference>
<dbReference type="NCBIfam" id="TIGR02937">
    <property type="entry name" value="sigma70-ECF"/>
    <property type="match status" value="1"/>
</dbReference>
<keyword evidence="9" id="KW-1185">Reference proteome</keyword>